<evidence type="ECO:0000313" key="1">
    <source>
        <dbReference type="EMBL" id="KIM46958.1"/>
    </source>
</evidence>
<reference evidence="1 2" key="1">
    <citation type="submission" date="2014-04" db="EMBL/GenBank/DDBJ databases">
        <authorList>
            <consortium name="DOE Joint Genome Institute"/>
            <person name="Kuo A."/>
            <person name="Gay G."/>
            <person name="Dore J."/>
            <person name="Kohler A."/>
            <person name="Nagy L.G."/>
            <person name="Floudas D."/>
            <person name="Copeland A."/>
            <person name="Barry K.W."/>
            <person name="Cichocki N."/>
            <person name="Veneault-Fourrey C."/>
            <person name="LaButti K."/>
            <person name="Lindquist E.A."/>
            <person name="Lipzen A."/>
            <person name="Lundell T."/>
            <person name="Morin E."/>
            <person name="Murat C."/>
            <person name="Sun H."/>
            <person name="Tunlid A."/>
            <person name="Henrissat B."/>
            <person name="Grigoriev I.V."/>
            <person name="Hibbett D.S."/>
            <person name="Martin F."/>
            <person name="Nordberg H.P."/>
            <person name="Cantor M.N."/>
            <person name="Hua S.X."/>
        </authorList>
    </citation>
    <scope>NUCLEOTIDE SEQUENCE [LARGE SCALE GENOMIC DNA]</scope>
    <source>
        <strain evidence="2">h7</strain>
    </source>
</reference>
<keyword evidence="2" id="KW-1185">Reference proteome</keyword>
<dbReference type="PANTHER" id="PTHR14614">
    <property type="entry name" value="HEPATOCELLULAR CARCINOMA-ASSOCIATED ANTIGEN"/>
    <property type="match status" value="1"/>
</dbReference>
<dbReference type="Pfam" id="PF10294">
    <property type="entry name" value="Methyltransf_16"/>
    <property type="match status" value="1"/>
</dbReference>
<sequence length="267" mass="29386">MVFDLENEDILSDSLEFLGGKPVIDDSNIRYGPLVLTLAPKEGKANTLLADHLFSPALFLAERIERNLLDIEGKTVLELGAGSALPSLLLSTQANPPSLVVVTDYPDEGILGNLKKNVERNIAAVTKGCTVKCEGYDWGTDPSTLLGILRESNGEMNGYDVVILSDLLHFFASHDVLVASVRMLLAKTRSARVYVGAGNYTKADVCDNFLKAGRAAGLIFDEILDKEEDKRWLGTLPVSNLDHEALRLRKINCRYWVGRWHESLIST</sequence>
<evidence type="ECO:0008006" key="3">
    <source>
        <dbReference type="Google" id="ProtNLM"/>
    </source>
</evidence>
<dbReference type="GO" id="GO:0008757">
    <property type="term" value="F:S-adenosylmethionine-dependent methyltransferase activity"/>
    <property type="evidence" value="ECO:0007669"/>
    <property type="project" value="UniProtKB-ARBA"/>
</dbReference>
<name>A0A0C2YAT9_HEBCY</name>
<dbReference type="HOGENOM" id="CLU_032409_3_0_1"/>
<dbReference type="AlphaFoldDB" id="A0A0C2YAT9"/>
<dbReference type="Proteomes" id="UP000053424">
    <property type="component" value="Unassembled WGS sequence"/>
</dbReference>
<dbReference type="OrthoDB" id="46564at2759"/>
<dbReference type="SUPFAM" id="SSF53335">
    <property type="entry name" value="S-adenosyl-L-methionine-dependent methyltransferases"/>
    <property type="match status" value="1"/>
</dbReference>
<organism evidence="1 2">
    <name type="scientific">Hebeloma cylindrosporum</name>
    <dbReference type="NCBI Taxonomy" id="76867"/>
    <lineage>
        <taxon>Eukaryota</taxon>
        <taxon>Fungi</taxon>
        <taxon>Dikarya</taxon>
        <taxon>Basidiomycota</taxon>
        <taxon>Agaricomycotina</taxon>
        <taxon>Agaricomycetes</taxon>
        <taxon>Agaricomycetidae</taxon>
        <taxon>Agaricales</taxon>
        <taxon>Agaricineae</taxon>
        <taxon>Hymenogastraceae</taxon>
        <taxon>Hebeloma</taxon>
    </lineage>
</organism>
<reference evidence="2" key="2">
    <citation type="submission" date="2015-01" db="EMBL/GenBank/DDBJ databases">
        <title>Evolutionary Origins and Diversification of the Mycorrhizal Mutualists.</title>
        <authorList>
            <consortium name="DOE Joint Genome Institute"/>
            <consortium name="Mycorrhizal Genomics Consortium"/>
            <person name="Kohler A."/>
            <person name="Kuo A."/>
            <person name="Nagy L.G."/>
            <person name="Floudas D."/>
            <person name="Copeland A."/>
            <person name="Barry K.W."/>
            <person name="Cichocki N."/>
            <person name="Veneault-Fourrey C."/>
            <person name="LaButti K."/>
            <person name="Lindquist E.A."/>
            <person name="Lipzen A."/>
            <person name="Lundell T."/>
            <person name="Morin E."/>
            <person name="Murat C."/>
            <person name="Riley R."/>
            <person name="Ohm R."/>
            <person name="Sun H."/>
            <person name="Tunlid A."/>
            <person name="Henrissat B."/>
            <person name="Grigoriev I.V."/>
            <person name="Hibbett D.S."/>
            <person name="Martin F."/>
        </authorList>
    </citation>
    <scope>NUCLEOTIDE SEQUENCE [LARGE SCALE GENOMIC DNA]</scope>
    <source>
        <strain evidence="2">h7</strain>
    </source>
</reference>
<dbReference type="PANTHER" id="PTHR14614:SF10">
    <property type="entry name" value="PROTEIN N-TERMINAL AND LYSINE N-METHYLTRANSFERASE EFM7"/>
    <property type="match status" value="1"/>
</dbReference>
<evidence type="ECO:0000313" key="2">
    <source>
        <dbReference type="Proteomes" id="UP000053424"/>
    </source>
</evidence>
<protein>
    <recommendedName>
        <fullName evidence="3">Nicotinamide N-methyltransferase</fullName>
    </recommendedName>
</protein>
<dbReference type="STRING" id="686832.A0A0C2YAT9"/>
<dbReference type="GO" id="GO:0005737">
    <property type="term" value="C:cytoplasm"/>
    <property type="evidence" value="ECO:0007669"/>
    <property type="project" value="TreeGrafter"/>
</dbReference>
<dbReference type="InterPro" id="IPR019410">
    <property type="entry name" value="Methyltransf_16"/>
</dbReference>
<accession>A0A0C2YAT9</accession>
<gene>
    <name evidence="1" type="ORF">M413DRAFT_266497</name>
</gene>
<dbReference type="InterPro" id="IPR029063">
    <property type="entry name" value="SAM-dependent_MTases_sf"/>
</dbReference>
<proteinExistence type="predicted"/>
<dbReference type="EMBL" id="KN831770">
    <property type="protein sequence ID" value="KIM46958.1"/>
    <property type="molecule type" value="Genomic_DNA"/>
</dbReference>
<dbReference type="Gene3D" id="3.40.50.150">
    <property type="entry name" value="Vaccinia Virus protein VP39"/>
    <property type="match status" value="1"/>
</dbReference>